<dbReference type="KEGG" id="nmk:CHR53_20530"/>
<keyword evidence="3" id="KW-1185">Reference proteome</keyword>
<proteinExistence type="predicted"/>
<organism evidence="2 3">
    <name type="scientific">Neobacillus mesonae</name>
    <dbReference type="NCBI Taxonomy" id="1193713"/>
    <lineage>
        <taxon>Bacteria</taxon>
        <taxon>Bacillati</taxon>
        <taxon>Bacillota</taxon>
        <taxon>Bacilli</taxon>
        <taxon>Bacillales</taxon>
        <taxon>Bacillaceae</taxon>
        <taxon>Neobacillus</taxon>
    </lineage>
</organism>
<dbReference type="Proteomes" id="UP000282892">
    <property type="component" value="Chromosome"/>
</dbReference>
<dbReference type="STRING" id="1193713.GCA_001636315_00987"/>
<gene>
    <name evidence="2" type="ORF">CHR53_20530</name>
</gene>
<evidence type="ECO:0000313" key="2">
    <source>
        <dbReference type="EMBL" id="AZU65074.1"/>
    </source>
</evidence>
<protein>
    <submittedName>
        <fullName evidence="2">Nuclease</fullName>
    </submittedName>
</protein>
<dbReference type="Pfam" id="PF08378">
    <property type="entry name" value="NERD"/>
    <property type="match status" value="1"/>
</dbReference>
<accession>A0A3T0I6V0</accession>
<dbReference type="EMBL" id="CP022572">
    <property type="protein sequence ID" value="AZU65074.1"/>
    <property type="molecule type" value="Genomic_DNA"/>
</dbReference>
<dbReference type="PROSITE" id="PS50965">
    <property type="entry name" value="NERD"/>
    <property type="match status" value="1"/>
</dbReference>
<dbReference type="InterPro" id="IPR011528">
    <property type="entry name" value="NERD"/>
</dbReference>
<feature type="domain" description="NERD" evidence="1">
    <location>
        <begin position="37"/>
        <end position="149"/>
    </location>
</feature>
<sequence length="302" mass="35688">MLLKPRVESDELKILRFLNNRMILPVKDKKRYIYLEKGYRGEMFFDQLTADLQPKFYIINDLCLEFNNSVFQIDTTIIAQDKIFPIEVKNYEGDFYYDNDSKGFFTLAKDEIKNALDQLKRSKSLLNPLLKKHGFYLPLEGYVTFVNPEFTLYQAPLNEPIVYPTQLNKFMEKLNKIPSKLNERHKKLAELLISMHQTDSPYKRLPPYEYHQVEKGLTCAKCQSFVPSVSGKYFTCICGYKEDVETAIIRSVREIQLLFPNLKITTNLVYEWCMVIHSKKVIREVLKKNFVVVGDRHLRYYI</sequence>
<dbReference type="AlphaFoldDB" id="A0A3T0I6V0"/>
<evidence type="ECO:0000313" key="3">
    <source>
        <dbReference type="Proteomes" id="UP000282892"/>
    </source>
</evidence>
<name>A0A3T0I6V0_9BACI</name>
<reference evidence="2 3" key="1">
    <citation type="submission" date="2017-07" db="EMBL/GenBank/DDBJ databases">
        <title>The complete genome sequence of Bacillus mesonae strain H20-5, an efficient strain improving plant abiotic stress resistance.</title>
        <authorList>
            <person name="Kim S.Y."/>
            <person name="Song H."/>
            <person name="Sang M.K."/>
            <person name="Weon H.-Y."/>
            <person name="Song J."/>
        </authorList>
    </citation>
    <scope>NUCLEOTIDE SEQUENCE [LARGE SCALE GENOMIC DNA]</scope>
    <source>
        <strain evidence="2 3">H20-5</strain>
    </source>
</reference>
<dbReference type="OrthoDB" id="2164794at2"/>
<evidence type="ECO:0000259" key="1">
    <source>
        <dbReference type="PROSITE" id="PS50965"/>
    </source>
</evidence>